<keyword evidence="2" id="KW-1185">Reference proteome</keyword>
<dbReference type="OrthoDB" id="9100377at2"/>
<accession>A0A6C2D0Q0</accession>
<sequence length="90" mass="10204">MESFYKNLAVEDAAEIERIARLMYDVRTARDEVLCRLGAADEAQALQCIVSGELSEHPNYEYYLSARILTDLHGQVRAELATRTQEVQGK</sequence>
<gene>
    <name evidence="1" type="ORF">ETQ85_07715</name>
</gene>
<dbReference type="EMBL" id="SDKK01000006">
    <property type="protein sequence ID" value="TYC59907.1"/>
    <property type="molecule type" value="Genomic_DNA"/>
</dbReference>
<dbReference type="AlphaFoldDB" id="A0A6C2D0Q0"/>
<evidence type="ECO:0000313" key="2">
    <source>
        <dbReference type="Proteomes" id="UP000389128"/>
    </source>
</evidence>
<comment type="caution">
    <text evidence="1">The sequence shown here is derived from an EMBL/GenBank/DDBJ whole genome shotgun (WGS) entry which is preliminary data.</text>
</comment>
<protein>
    <submittedName>
        <fullName evidence="1">Uncharacterized protein</fullName>
    </submittedName>
</protein>
<name>A0A6C2D0Q0_9RHOO</name>
<evidence type="ECO:0000313" key="1">
    <source>
        <dbReference type="EMBL" id="TYC59907.1"/>
    </source>
</evidence>
<reference evidence="1 2" key="1">
    <citation type="submission" date="2019-01" db="EMBL/GenBank/DDBJ databases">
        <title>Zoogloea oleivorans genome sequencing and assembly.</title>
        <authorList>
            <person name="Tancsics A."/>
            <person name="Farkas M."/>
            <person name="Kriszt B."/>
            <person name="Maroti G."/>
            <person name="Horvath B."/>
        </authorList>
    </citation>
    <scope>NUCLEOTIDE SEQUENCE [LARGE SCALE GENOMIC DNA]</scope>
    <source>
        <strain evidence="1 2">Buc</strain>
    </source>
</reference>
<proteinExistence type="predicted"/>
<dbReference type="Proteomes" id="UP000389128">
    <property type="component" value="Unassembled WGS sequence"/>
</dbReference>
<dbReference type="RefSeq" id="WP_148578464.1">
    <property type="nucleotide sequence ID" value="NZ_JAVEUW010000037.1"/>
</dbReference>
<organism evidence="1 2">
    <name type="scientific">Zoogloea oleivorans</name>
    <dbReference type="NCBI Taxonomy" id="1552750"/>
    <lineage>
        <taxon>Bacteria</taxon>
        <taxon>Pseudomonadati</taxon>
        <taxon>Pseudomonadota</taxon>
        <taxon>Betaproteobacteria</taxon>
        <taxon>Rhodocyclales</taxon>
        <taxon>Zoogloeaceae</taxon>
        <taxon>Zoogloea</taxon>
    </lineage>
</organism>